<dbReference type="AlphaFoldDB" id="A0AAD5K6V3"/>
<accession>A0AAD5K6V3</accession>
<comment type="caution">
    <text evidence="1">The sequence shown here is derived from an EMBL/GenBank/DDBJ whole genome shotgun (WGS) entry which is preliminary data.</text>
</comment>
<dbReference type="EMBL" id="JAIXMP010000018">
    <property type="protein sequence ID" value="KAI9258811.1"/>
    <property type="molecule type" value="Genomic_DNA"/>
</dbReference>
<proteinExistence type="predicted"/>
<keyword evidence="2" id="KW-1185">Reference proteome</keyword>
<evidence type="ECO:0000313" key="2">
    <source>
        <dbReference type="Proteomes" id="UP001209540"/>
    </source>
</evidence>
<sequence>MSTSTATPQQAATLIKEGSLETGKRKYTKTSKIDKETIIELLNEVLQQKLKEIVHENASKYTKDEFVTFLEKRINCPKGTMEMVAQLAK</sequence>
<name>A0AAD5K6V3_9FUNG</name>
<dbReference type="Proteomes" id="UP001209540">
    <property type="component" value="Unassembled WGS sequence"/>
</dbReference>
<organism evidence="1 2">
    <name type="scientific">Phascolomyces articulosus</name>
    <dbReference type="NCBI Taxonomy" id="60185"/>
    <lineage>
        <taxon>Eukaryota</taxon>
        <taxon>Fungi</taxon>
        <taxon>Fungi incertae sedis</taxon>
        <taxon>Mucoromycota</taxon>
        <taxon>Mucoromycotina</taxon>
        <taxon>Mucoromycetes</taxon>
        <taxon>Mucorales</taxon>
        <taxon>Lichtheimiaceae</taxon>
        <taxon>Phascolomyces</taxon>
    </lineage>
</organism>
<evidence type="ECO:0000313" key="1">
    <source>
        <dbReference type="EMBL" id="KAI9258811.1"/>
    </source>
</evidence>
<gene>
    <name evidence="1" type="ORF">BDA99DRAFT_514249</name>
</gene>
<reference evidence="1" key="1">
    <citation type="journal article" date="2022" name="IScience">
        <title>Evolution of zygomycete secretomes and the origins of terrestrial fungal ecologies.</title>
        <authorList>
            <person name="Chang Y."/>
            <person name="Wang Y."/>
            <person name="Mondo S."/>
            <person name="Ahrendt S."/>
            <person name="Andreopoulos W."/>
            <person name="Barry K."/>
            <person name="Beard J."/>
            <person name="Benny G.L."/>
            <person name="Blankenship S."/>
            <person name="Bonito G."/>
            <person name="Cuomo C."/>
            <person name="Desiro A."/>
            <person name="Gervers K.A."/>
            <person name="Hundley H."/>
            <person name="Kuo A."/>
            <person name="LaButti K."/>
            <person name="Lang B.F."/>
            <person name="Lipzen A."/>
            <person name="O'Donnell K."/>
            <person name="Pangilinan J."/>
            <person name="Reynolds N."/>
            <person name="Sandor L."/>
            <person name="Smith M.E."/>
            <person name="Tsang A."/>
            <person name="Grigoriev I.V."/>
            <person name="Stajich J.E."/>
            <person name="Spatafora J.W."/>
        </authorList>
    </citation>
    <scope>NUCLEOTIDE SEQUENCE</scope>
    <source>
        <strain evidence="1">RSA 2281</strain>
    </source>
</reference>
<protein>
    <submittedName>
        <fullName evidence="1">Uncharacterized protein</fullName>
    </submittedName>
</protein>
<reference evidence="1" key="2">
    <citation type="submission" date="2023-02" db="EMBL/GenBank/DDBJ databases">
        <authorList>
            <consortium name="DOE Joint Genome Institute"/>
            <person name="Mondo S.J."/>
            <person name="Chang Y."/>
            <person name="Wang Y."/>
            <person name="Ahrendt S."/>
            <person name="Andreopoulos W."/>
            <person name="Barry K."/>
            <person name="Beard J."/>
            <person name="Benny G.L."/>
            <person name="Blankenship S."/>
            <person name="Bonito G."/>
            <person name="Cuomo C."/>
            <person name="Desiro A."/>
            <person name="Gervers K.A."/>
            <person name="Hundley H."/>
            <person name="Kuo A."/>
            <person name="LaButti K."/>
            <person name="Lang B.F."/>
            <person name="Lipzen A."/>
            <person name="O'Donnell K."/>
            <person name="Pangilinan J."/>
            <person name="Reynolds N."/>
            <person name="Sandor L."/>
            <person name="Smith M.W."/>
            <person name="Tsang A."/>
            <person name="Grigoriev I.V."/>
            <person name="Stajich J.E."/>
            <person name="Spatafora J.W."/>
        </authorList>
    </citation>
    <scope>NUCLEOTIDE SEQUENCE</scope>
    <source>
        <strain evidence="1">RSA 2281</strain>
    </source>
</reference>